<dbReference type="RefSeq" id="WP_073231211.1">
    <property type="nucleotide sequence ID" value="NZ_FQUQ01000002.1"/>
</dbReference>
<feature type="transmembrane region" description="Helical" evidence="6">
    <location>
        <begin position="204"/>
        <end position="227"/>
    </location>
</feature>
<organism evidence="7 8">
    <name type="scientific">Pedobacter caeni</name>
    <dbReference type="NCBI Taxonomy" id="288992"/>
    <lineage>
        <taxon>Bacteria</taxon>
        <taxon>Pseudomonadati</taxon>
        <taxon>Bacteroidota</taxon>
        <taxon>Sphingobacteriia</taxon>
        <taxon>Sphingobacteriales</taxon>
        <taxon>Sphingobacteriaceae</taxon>
        <taxon>Pedobacter</taxon>
    </lineage>
</organism>
<evidence type="ECO:0000256" key="5">
    <source>
        <dbReference type="ARBA" id="ARBA00023136"/>
    </source>
</evidence>
<evidence type="ECO:0000256" key="3">
    <source>
        <dbReference type="ARBA" id="ARBA00022692"/>
    </source>
</evidence>
<dbReference type="Gene3D" id="1.20.1250.20">
    <property type="entry name" value="MFS general substrate transporter like domains"/>
    <property type="match status" value="1"/>
</dbReference>
<reference evidence="8" key="1">
    <citation type="submission" date="2016-11" db="EMBL/GenBank/DDBJ databases">
        <authorList>
            <person name="Varghese N."/>
            <person name="Submissions S."/>
        </authorList>
    </citation>
    <scope>NUCLEOTIDE SEQUENCE [LARGE SCALE GENOMIC DNA]</scope>
    <source>
        <strain evidence="8">DSM 16990</strain>
    </source>
</reference>
<evidence type="ECO:0000256" key="1">
    <source>
        <dbReference type="ARBA" id="ARBA00004141"/>
    </source>
</evidence>
<feature type="transmembrane region" description="Helical" evidence="6">
    <location>
        <begin position="142"/>
        <end position="167"/>
    </location>
</feature>
<sequence length="529" mass="60281">MTALALPFFKPWAPEWLIRLMILLVLLPALGTFALYFSNSAETAGYYGMEPADVQYSVVIMYGALVTFLPLDDRFVKYLLPRRYFLLGIGLNTLTYFICEASRSIEIFMICRFIQGAVCALFCSICLNMIFSRLQVQRARTIGYTVFYGTLQVSIPACALLCSWLLHYFNFNILFYALILMEIPGVILLLLLTNNVRFRKKFPLYQIDWISYLFYAFIFTAGGYIFIYGQQLNWLDSPLIRMLILSVLIALFLFVLRQFHLKRPFINLKLFRFADFRNGLLLLMVYYIFKGTTGYAYACLQGVLGVDPVHLSPIWLINIAGIVLGMLISSRFILNGTSGKYLIIAGFSALLLYHIQLYFLFSSVSNTHDFLLPFFIQGLGAGGLFVPIVLFTVSSVPAQLAGSVSFIGIGVRFVGFCMSIAISNYFQLFNNSTHYDKFRGSITVLNPIMNETMEAIRENVALGGQDVKTVNSLTSGIWNKMLSKQIFLRASMDYYEMIIWAILVLIMVLLLAPRGKRMILVLRKRFLPY</sequence>
<dbReference type="Pfam" id="PF07690">
    <property type="entry name" value="MFS_1"/>
    <property type="match status" value="1"/>
</dbReference>
<accession>A0A1M5B351</accession>
<dbReference type="EMBL" id="FQUQ01000002">
    <property type="protein sequence ID" value="SHF36875.1"/>
    <property type="molecule type" value="Genomic_DNA"/>
</dbReference>
<dbReference type="OrthoDB" id="622032at2"/>
<dbReference type="PANTHER" id="PTHR42718">
    <property type="entry name" value="MAJOR FACILITATOR SUPERFAMILY MULTIDRUG TRANSPORTER MFSC"/>
    <property type="match status" value="1"/>
</dbReference>
<feature type="transmembrane region" description="Helical" evidence="6">
    <location>
        <begin position="315"/>
        <end position="334"/>
    </location>
</feature>
<gene>
    <name evidence="7" type="ORF">SAMN04488522_102999</name>
</gene>
<proteinExistence type="predicted"/>
<protein>
    <submittedName>
        <fullName evidence="7">Major Facilitator Superfamily protein</fullName>
    </submittedName>
</protein>
<feature type="transmembrane region" description="Helical" evidence="6">
    <location>
        <begin position="341"/>
        <end position="364"/>
    </location>
</feature>
<dbReference type="InterPro" id="IPR011701">
    <property type="entry name" value="MFS"/>
</dbReference>
<dbReference type="GO" id="GO:0016020">
    <property type="term" value="C:membrane"/>
    <property type="evidence" value="ECO:0007669"/>
    <property type="project" value="UniProtKB-SubCell"/>
</dbReference>
<feature type="transmembrane region" description="Helical" evidence="6">
    <location>
        <begin position="497"/>
        <end position="515"/>
    </location>
</feature>
<evidence type="ECO:0000313" key="7">
    <source>
        <dbReference type="EMBL" id="SHF36875.1"/>
    </source>
</evidence>
<dbReference type="PANTHER" id="PTHR42718:SF9">
    <property type="entry name" value="MAJOR FACILITATOR SUPERFAMILY MULTIDRUG TRANSPORTER MFSC"/>
    <property type="match status" value="1"/>
</dbReference>
<dbReference type="STRING" id="288992.SAMN04488522_102999"/>
<dbReference type="Proteomes" id="UP000184287">
    <property type="component" value="Unassembled WGS sequence"/>
</dbReference>
<feature type="transmembrane region" description="Helical" evidence="6">
    <location>
        <begin position="173"/>
        <end position="192"/>
    </location>
</feature>
<evidence type="ECO:0000256" key="2">
    <source>
        <dbReference type="ARBA" id="ARBA00022448"/>
    </source>
</evidence>
<dbReference type="GO" id="GO:0022857">
    <property type="term" value="F:transmembrane transporter activity"/>
    <property type="evidence" value="ECO:0007669"/>
    <property type="project" value="InterPro"/>
</dbReference>
<dbReference type="SUPFAM" id="SSF103473">
    <property type="entry name" value="MFS general substrate transporter"/>
    <property type="match status" value="1"/>
</dbReference>
<feature type="transmembrane region" description="Helical" evidence="6">
    <location>
        <begin position="83"/>
        <end position="99"/>
    </location>
</feature>
<evidence type="ECO:0000256" key="6">
    <source>
        <dbReference type="SAM" id="Phobius"/>
    </source>
</evidence>
<keyword evidence="4 6" id="KW-1133">Transmembrane helix</keyword>
<keyword evidence="3 6" id="KW-0812">Transmembrane</keyword>
<feature type="transmembrane region" description="Helical" evidence="6">
    <location>
        <begin position="239"/>
        <end position="259"/>
    </location>
</feature>
<feature type="transmembrane region" description="Helical" evidence="6">
    <location>
        <begin position="16"/>
        <end position="38"/>
    </location>
</feature>
<keyword evidence="2" id="KW-0813">Transport</keyword>
<keyword evidence="8" id="KW-1185">Reference proteome</keyword>
<dbReference type="AlphaFoldDB" id="A0A1M5B351"/>
<keyword evidence="5 6" id="KW-0472">Membrane</keyword>
<comment type="subcellular location">
    <subcellularLocation>
        <location evidence="1">Membrane</location>
        <topology evidence="1">Multi-pass membrane protein</topology>
    </subcellularLocation>
</comment>
<dbReference type="InterPro" id="IPR036259">
    <property type="entry name" value="MFS_trans_sf"/>
</dbReference>
<feature type="transmembrane region" description="Helical" evidence="6">
    <location>
        <begin position="280"/>
        <end position="303"/>
    </location>
</feature>
<feature type="transmembrane region" description="Helical" evidence="6">
    <location>
        <begin position="370"/>
        <end position="393"/>
    </location>
</feature>
<evidence type="ECO:0000256" key="4">
    <source>
        <dbReference type="ARBA" id="ARBA00022989"/>
    </source>
</evidence>
<feature type="transmembrane region" description="Helical" evidence="6">
    <location>
        <begin position="400"/>
        <end position="422"/>
    </location>
</feature>
<name>A0A1M5B351_9SPHI</name>
<feature type="transmembrane region" description="Helical" evidence="6">
    <location>
        <begin position="105"/>
        <end position="130"/>
    </location>
</feature>
<evidence type="ECO:0000313" key="8">
    <source>
        <dbReference type="Proteomes" id="UP000184287"/>
    </source>
</evidence>